<dbReference type="GO" id="GO:0003700">
    <property type="term" value="F:DNA-binding transcription factor activity"/>
    <property type="evidence" value="ECO:0007669"/>
    <property type="project" value="InterPro"/>
</dbReference>
<dbReference type="RefSeq" id="WP_144991085.1">
    <property type="nucleotide sequence ID" value="NZ_VNJK01000001.1"/>
</dbReference>
<reference evidence="5 6" key="1">
    <citation type="submission" date="2019-07" db="EMBL/GenBank/DDBJ databases">
        <authorList>
            <person name="Kim J."/>
        </authorList>
    </citation>
    <scope>NUCLEOTIDE SEQUENCE [LARGE SCALE GENOMIC DNA]</scope>
    <source>
        <strain evidence="5 6">N4</strain>
    </source>
</reference>
<dbReference type="OrthoDB" id="9816344at2"/>
<evidence type="ECO:0000313" key="5">
    <source>
        <dbReference type="EMBL" id="TVX94034.1"/>
    </source>
</evidence>
<dbReference type="EMBL" id="VNJK01000001">
    <property type="protein sequence ID" value="TVX94034.1"/>
    <property type="molecule type" value="Genomic_DNA"/>
</dbReference>
<keyword evidence="6" id="KW-1185">Reference proteome</keyword>
<sequence>MPSQIENESNQHLESEGHKAALRAIQYMKEHLDEEITSEQLAAHVGYSPYHFTRVFKRATGISPRHYLTALRMESGKKLLLKEPSLMMKVILKIGFRSAGSFHTRFKEHVGVSPKRFHSSARSLLSYMNQYKDQDVGINQDFANDRDRDTIQMKTQSPSCSELSANVTCHIDAPATFRGIIFVGLFPRPIPDQRPIAGTALNRGRRSHTFTEVPSGSYFAMAVSIPWSINPKDYFVLDHCLRGMYEEVIHVTDRSDQTINIALRERQDTDPPIIVNLPQLLFEQTSSKRAK</sequence>
<dbReference type="PANTHER" id="PTHR46796">
    <property type="entry name" value="HTH-TYPE TRANSCRIPTIONAL ACTIVATOR RHAS-RELATED"/>
    <property type="match status" value="1"/>
</dbReference>
<dbReference type="Gene3D" id="1.10.10.60">
    <property type="entry name" value="Homeodomain-like"/>
    <property type="match status" value="2"/>
</dbReference>
<evidence type="ECO:0000313" key="6">
    <source>
        <dbReference type="Proteomes" id="UP000318102"/>
    </source>
</evidence>
<evidence type="ECO:0000256" key="1">
    <source>
        <dbReference type="ARBA" id="ARBA00023015"/>
    </source>
</evidence>
<accession>A0A559J2B4</accession>
<comment type="caution">
    <text evidence="5">The sequence shown here is derived from an EMBL/GenBank/DDBJ whole genome shotgun (WGS) entry which is preliminary data.</text>
</comment>
<proteinExistence type="predicted"/>
<dbReference type="PROSITE" id="PS00041">
    <property type="entry name" value="HTH_ARAC_FAMILY_1"/>
    <property type="match status" value="1"/>
</dbReference>
<dbReference type="SMART" id="SM00342">
    <property type="entry name" value="HTH_ARAC"/>
    <property type="match status" value="1"/>
</dbReference>
<dbReference type="Pfam" id="PF12833">
    <property type="entry name" value="HTH_18"/>
    <property type="match status" value="1"/>
</dbReference>
<evidence type="ECO:0000256" key="3">
    <source>
        <dbReference type="ARBA" id="ARBA00023163"/>
    </source>
</evidence>
<feature type="domain" description="HTH araC/xylS-type" evidence="4">
    <location>
        <begin position="22"/>
        <end position="120"/>
    </location>
</feature>
<protein>
    <submittedName>
        <fullName evidence="5">Helix-turn-helix transcriptional regulator</fullName>
    </submittedName>
</protein>
<evidence type="ECO:0000256" key="2">
    <source>
        <dbReference type="ARBA" id="ARBA00023125"/>
    </source>
</evidence>
<dbReference type="InterPro" id="IPR018062">
    <property type="entry name" value="HTH_AraC-typ_CS"/>
</dbReference>
<keyword evidence="3" id="KW-0804">Transcription</keyword>
<dbReference type="Proteomes" id="UP000318102">
    <property type="component" value="Unassembled WGS sequence"/>
</dbReference>
<dbReference type="AlphaFoldDB" id="A0A559J2B4"/>
<dbReference type="GO" id="GO:0043565">
    <property type="term" value="F:sequence-specific DNA binding"/>
    <property type="evidence" value="ECO:0007669"/>
    <property type="project" value="InterPro"/>
</dbReference>
<dbReference type="InterPro" id="IPR009057">
    <property type="entry name" value="Homeodomain-like_sf"/>
</dbReference>
<gene>
    <name evidence="5" type="ORF">FPZ44_13800</name>
</gene>
<dbReference type="SUPFAM" id="SSF46689">
    <property type="entry name" value="Homeodomain-like"/>
    <property type="match status" value="2"/>
</dbReference>
<keyword evidence="1" id="KW-0805">Transcription regulation</keyword>
<evidence type="ECO:0000259" key="4">
    <source>
        <dbReference type="PROSITE" id="PS01124"/>
    </source>
</evidence>
<name>A0A559J2B4_9BACL</name>
<keyword evidence="2" id="KW-0238">DNA-binding</keyword>
<dbReference type="InterPro" id="IPR018060">
    <property type="entry name" value="HTH_AraC"/>
</dbReference>
<organism evidence="5 6">
    <name type="scientific">Paenibacillus agilis</name>
    <dbReference type="NCBI Taxonomy" id="3020863"/>
    <lineage>
        <taxon>Bacteria</taxon>
        <taxon>Bacillati</taxon>
        <taxon>Bacillota</taxon>
        <taxon>Bacilli</taxon>
        <taxon>Bacillales</taxon>
        <taxon>Paenibacillaceae</taxon>
        <taxon>Paenibacillus</taxon>
    </lineage>
</organism>
<dbReference type="InterPro" id="IPR050204">
    <property type="entry name" value="AraC_XylS_family_regulators"/>
</dbReference>
<dbReference type="PROSITE" id="PS01124">
    <property type="entry name" value="HTH_ARAC_FAMILY_2"/>
    <property type="match status" value="1"/>
</dbReference>